<reference evidence="2" key="1">
    <citation type="submission" date="2025-08" db="UniProtKB">
        <authorList>
            <consortium name="RefSeq"/>
        </authorList>
    </citation>
    <scope>IDENTIFICATION</scope>
    <source>
        <tissue evidence="2">Whole larvae</tissue>
    </source>
</reference>
<evidence type="ECO:0000313" key="2">
    <source>
        <dbReference type="RefSeq" id="XP_052750318.1"/>
    </source>
</evidence>
<evidence type="ECO:0000313" key="1">
    <source>
        <dbReference type="Proteomes" id="UP001652740"/>
    </source>
</evidence>
<proteinExistence type="predicted"/>
<sequence length="351" mass="42169">MQADYQKKLPIPYWDTLHINYPVKKFPNTEESRETTAHQWKVQPEILKFGREPIEEIKEYFRNYNITKGYTKSQTSKDYQHKEPESVRFNKHTSCIENEYIYPLSRKIEDRPPLRSAHATTEMRRSYTLPKIAPRLITDKDQYKHPACMPEALMPEPSWHKELEPLDTTHDGYEKYLDPYLTTSRLHHRPYTADQLSRLSASKDVVTYYTLGDTTWTRTPKPKIEDWRLPLRRPKSMYDREKFKEDFSEIRTHNQLEWVPRTFRTEVRDNYVPQSLNIENLDEQVRTYYKRRIAKLPTRVQHEQTTIQDAYKTEYTQIGSDKPICSIFDPYIERNKRLQAKIDVNEVEVLT</sequence>
<dbReference type="PANTHER" id="PTHR37404">
    <property type="entry name" value="HCG1796489"/>
    <property type="match status" value="1"/>
</dbReference>
<gene>
    <name evidence="2" type="primary">LOC113511460</name>
</gene>
<name>A0ABM3MFZ3_GALME</name>
<organism evidence="1 2">
    <name type="scientific">Galleria mellonella</name>
    <name type="common">Greater wax moth</name>
    <dbReference type="NCBI Taxonomy" id="7137"/>
    <lineage>
        <taxon>Eukaryota</taxon>
        <taxon>Metazoa</taxon>
        <taxon>Ecdysozoa</taxon>
        <taxon>Arthropoda</taxon>
        <taxon>Hexapoda</taxon>
        <taxon>Insecta</taxon>
        <taxon>Pterygota</taxon>
        <taxon>Neoptera</taxon>
        <taxon>Endopterygota</taxon>
        <taxon>Lepidoptera</taxon>
        <taxon>Glossata</taxon>
        <taxon>Ditrysia</taxon>
        <taxon>Pyraloidea</taxon>
        <taxon>Pyralidae</taxon>
        <taxon>Galleriinae</taxon>
        <taxon>Galleria</taxon>
    </lineage>
</organism>
<accession>A0ABM3MFZ3</accession>
<dbReference type="GeneID" id="113511460"/>
<dbReference type="Proteomes" id="UP001652740">
    <property type="component" value="Unplaced"/>
</dbReference>
<dbReference type="RefSeq" id="XP_052750318.1">
    <property type="nucleotide sequence ID" value="XM_052894358.1"/>
</dbReference>
<dbReference type="InterPro" id="IPR053347">
    <property type="entry name" value="Axonemal_MT_stabilizer"/>
</dbReference>
<protein>
    <submittedName>
        <fullName evidence="2">Uncharacterized protein LOC113511460</fullName>
    </submittedName>
</protein>
<dbReference type="PANTHER" id="PTHR37404:SF1">
    <property type="entry name" value="HCG1796489"/>
    <property type="match status" value="1"/>
</dbReference>
<keyword evidence="1" id="KW-1185">Reference proteome</keyword>